<keyword evidence="3" id="KW-1185">Reference proteome</keyword>
<proteinExistence type="predicted"/>
<sequence>MVETRDGRDDNPDGNEVGPICGILGELRVYGVGSGHVMRLLIKISSAFFFLFLSYFSSFHSSQLENILLDVLLFNQLTTG</sequence>
<dbReference type="VEuPathDB" id="FungiDB:P168DRAFT_97887"/>
<comment type="caution">
    <text evidence="2">The sequence shown here is derived from an EMBL/GenBank/DDBJ whole genome shotgun (WGS) entry which is preliminary data.</text>
</comment>
<name>A0A2I1DCF4_ASPC2</name>
<keyword evidence="1" id="KW-1133">Transmembrane helix</keyword>
<keyword evidence="1" id="KW-0472">Membrane</keyword>
<dbReference type="AlphaFoldDB" id="A0A2I1DCF4"/>
<dbReference type="RefSeq" id="XP_024696147.1">
    <property type="nucleotide sequence ID" value="XM_024842254.1"/>
</dbReference>
<feature type="transmembrane region" description="Helical" evidence="1">
    <location>
        <begin position="37"/>
        <end position="56"/>
    </location>
</feature>
<evidence type="ECO:0000313" key="2">
    <source>
        <dbReference type="EMBL" id="PKY07553.1"/>
    </source>
</evidence>
<keyword evidence="1" id="KW-0812">Transmembrane</keyword>
<dbReference type="EMBL" id="MSFM01000002">
    <property type="protein sequence ID" value="PKY07553.1"/>
    <property type="molecule type" value="Genomic_DNA"/>
</dbReference>
<evidence type="ECO:0000313" key="3">
    <source>
        <dbReference type="Proteomes" id="UP000234254"/>
    </source>
</evidence>
<accession>A0A2I1DCF4</accession>
<dbReference type="Proteomes" id="UP000234254">
    <property type="component" value="Unassembled WGS sequence"/>
</dbReference>
<dbReference type="GeneID" id="36549783"/>
<gene>
    <name evidence="2" type="ORF">P168DRAFT_97887</name>
</gene>
<evidence type="ECO:0000256" key="1">
    <source>
        <dbReference type="SAM" id="Phobius"/>
    </source>
</evidence>
<organism evidence="2 3">
    <name type="scientific">Aspergillus campestris (strain IBT 28561)</name>
    <dbReference type="NCBI Taxonomy" id="1392248"/>
    <lineage>
        <taxon>Eukaryota</taxon>
        <taxon>Fungi</taxon>
        <taxon>Dikarya</taxon>
        <taxon>Ascomycota</taxon>
        <taxon>Pezizomycotina</taxon>
        <taxon>Eurotiomycetes</taxon>
        <taxon>Eurotiomycetidae</taxon>
        <taxon>Eurotiales</taxon>
        <taxon>Aspergillaceae</taxon>
        <taxon>Aspergillus</taxon>
        <taxon>Aspergillus subgen. Circumdati</taxon>
    </lineage>
</organism>
<reference evidence="2" key="1">
    <citation type="submission" date="2016-12" db="EMBL/GenBank/DDBJ databases">
        <title>The genomes of Aspergillus section Nigri reveals drivers in fungal speciation.</title>
        <authorList>
            <consortium name="DOE Joint Genome Institute"/>
            <person name="Vesth T.C."/>
            <person name="Nybo J."/>
            <person name="Theobald S."/>
            <person name="Brandl J."/>
            <person name="Frisvad J.C."/>
            <person name="Nielsen K.F."/>
            <person name="Lyhne E.K."/>
            <person name="Kogle M.E."/>
            <person name="Kuo A."/>
            <person name="Riley R."/>
            <person name="Clum A."/>
            <person name="Nolan M."/>
            <person name="Lipzen A."/>
            <person name="Salamov A."/>
            <person name="Henrissat B."/>
            <person name="Wiebenga A."/>
            <person name="De vries R.P."/>
            <person name="Grigoriev I.V."/>
            <person name="Mortensen U.H."/>
            <person name="Andersen M.R."/>
            <person name="Baker S.E."/>
        </authorList>
    </citation>
    <scope>NUCLEOTIDE SEQUENCE</scope>
    <source>
        <strain evidence="2">IBT 28561</strain>
    </source>
</reference>
<protein>
    <submittedName>
        <fullName evidence="2">Uncharacterized protein</fullName>
    </submittedName>
</protein>